<gene>
    <name evidence="2" type="ORF">EV195_11247</name>
</gene>
<keyword evidence="1" id="KW-0812">Transmembrane</keyword>
<dbReference type="EMBL" id="SLXM01000012">
    <property type="protein sequence ID" value="TCP22398.1"/>
    <property type="molecule type" value="Genomic_DNA"/>
</dbReference>
<reference evidence="2 3" key="1">
    <citation type="submission" date="2019-03" db="EMBL/GenBank/DDBJ databases">
        <title>Genomic Encyclopedia of Type Strains, Phase IV (KMG-IV): sequencing the most valuable type-strain genomes for metagenomic binning, comparative biology and taxonomic classification.</title>
        <authorList>
            <person name="Goeker M."/>
        </authorList>
    </citation>
    <scope>NUCLEOTIDE SEQUENCE [LARGE SCALE GENOMIC DNA]</scope>
    <source>
        <strain evidence="2 3">DSM 14836</strain>
    </source>
</reference>
<organism evidence="2 3">
    <name type="scientific">Tenacibaculum skagerrakense</name>
    <dbReference type="NCBI Taxonomy" id="186571"/>
    <lineage>
        <taxon>Bacteria</taxon>
        <taxon>Pseudomonadati</taxon>
        <taxon>Bacteroidota</taxon>
        <taxon>Flavobacteriia</taxon>
        <taxon>Flavobacteriales</taxon>
        <taxon>Flavobacteriaceae</taxon>
        <taxon>Tenacibaculum</taxon>
    </lineage>
</organism>
<comment type="caution">
    <text evidence="2">The sequence shown here is derived from an EMBL/GenBank/DDBJ whole genome shotgun (WGS) entry which is preliminary data.</text>
</comment>
<evidence type="ECO:0000313" key="2">
    <source>
        <dbReference type="EMBL" id="TCP22398.1"/>
    </source>
</evidence>
<name>A0A4R2NM86_9FLAO</name>
<keyword evidence="1" id="KW-1133">Transmembrane helix</keyword>
<proteinExistence type="predicted"/>
<keyword evidence="3" id="KW-1185">Reference proteome</keyword>
<evidence type="ECO:0000256" key="1">
    <source>
        <dbReference type="SAM" id="Phobius"/>
    </source>
</evidence>
<dbReference type="AlphaFoldDB" id="A0A4R2NM86"/>
<feature type="transmembrane region" description="Helical" evidence="1">
    <location>
        <begin position="495"/>
        <end position="513"/>
    </location>
</feature>
<dbReference type="Proteomes" id="UP000294564">
    <property type="component" value="Unassembled WGS sequence"/>
</dbReference>
<protein>
    <recommendedName>
        <fullName evidence="4">Transglutaminase superfamily protein</fullName>
    </recommendedName>
</protein>
<keyword evidence="1" id="KW-0472">Membrane</keyword>
<evidence type="ECO:0008006" key="4">
    <source>
        <dbReference type="Google" id="ProtNLM"/>
    </source>
</evidence>
<evidence type="ECO:0000313" key="3">
    <source>
        <dbReference type="Proteomes" id="UP000294564"/>
    </source>
</evidence>
<sequence>MVNSKAINTILYRPLKKGRKYDDLIPFSDCSSTKIASGNTKVAIDSMAMWSKRYKHHTALLSKKEFASLPLDKLCKKLHGFLYEHLQYKIDEYDQLLRSPACAWTTRAEGLDCKSYSIFASCVLQNCGVSHYLRRVVTNEGEGFSHVYVIVPKNQHTYDLEKGYYTIDGTLKTFKEQHIYKSDDVFIAANTTGLSGGVGSSITEGVGKLVSYAVDEFIAEMNSCSGSVYDASVVELKIRRDLRDKLQVKIDDLGDAILYSNRARIQHLFNEIFKEVDLGIAHLRNETAYSSFEHCDAETLANALAFAEKLKIFIDNFYKEFKKVNTRYTIEEFTKRANVNSRTLYFVVPNDTNPIVADYRFIVLREEENTKKVAPIFPFEANIHTWLQGNLTRLAQLYTDGREKAYEKEITPIINKIIDLREKATLGGEMLYYFEQPLQRELYRIWLAYDTDYVEQLKEKAQGELTANELALRDYEARFAQTIAEDKSAKKRKALKMQLGIGGLVSALLYVYFKKR</sequence>
<accession>A0A4R2NM86</accession>